<evidence type="ECO:0000256" key="1">
    <source>
        <dbReference type="SAM" id="MobiDB-lite"/>
    </source>
</evidence>
<feature type="region of interest" description="Disordered" evidence="1">
    <location>
        <begin position="110"/>
        <end position="230"/>
    </location>
</feature>
<protein>
    <submittedName>
        <fullName evidence="2">Uncharacterized protein</fullName>
    </submittedName>
</protein>
<proteinExistence type="predicted"/>
<organism evidence="2 3">
    <name type="scientific">Scleropages formosus</name>
    <name type="common">Asian bonytongue</name>
    <name type="synonym">Osteoglossum formosum</name>
    <dbReference type="NCBI Taxonomy" id="113540"/>
    <lineage>
        <taxon>Eukaryota</taxon>
        <taxon>Metazoa</taxon>
        <taxon>Chordata</taxon>
        <taxon>Craniata</taxon>
        <taxon>Vertebrata</taxon>
        <taxon>Euteleostomi</taxon>
        <taxon>Actinopterygii</taxon>
        <taxon>Neopterygii</taxon>
        <taxon>Teleostei</taxon>
        <taxon>Osteoglossocephala</taxon>
        <taxon>Osteoglossomorpha</taxon>
        <taxon>Osteoglossiformes</taxon>
        <taxon>Osteoglossidae</taxon>
        <taxon>Scleropages</taxon>
    </lineage>
</organism>
<evidence type="ECO:0000313" key="3">
    <source>
        <dbReference type="Proteomes" id="UP000034805"/>
    </source>
</evidence>
<comment type="caution">
    <text evidence="2">The sequence shown here is derived from an EMBL/GenBank/DDBJ whole genome shotgun (WGS) entry which is preliminary data.</text>
</comment>
<name>A0A0P7UVM3_SCLFO</name>
<accession>A0A0P7UVM3</accession>
<sequence length="242" mass="26819">MERVAEFDASMAHVQEKSEPFCGTLHSRKTSAEIVSEARRSLRTVCTQRPFTPKDEQRRLFSQWSPHTAEGRPPSVFSLHARHFEGCDSRPGSGKRLSPLEHVPKLPASLVDDDGGADAIDNPAVRPHQLRKLGTVENRQIRDTPLGGFSPPRLREEHKPRGLSPRAVCSPAPCADATPQPSGLVKARPGKERGISRAEGEKTVPWRPEPPGRSRRYDDGGTFRKPLAVPRAHIRHGPSLWV</sequence>
<dbReference type="InterPro" id="IPR038905">
    <property type="entry name" value="ARMC2"/>
</dbReference>
<dbReference type="AlphaFoldDB" id="A0A0P7UVM3"/>
<evidence type="ECO:0000313" key="2">
    <source>
        <dbReference type="EMBL" id="KPP74056.1"/>
    </source>
</evidence>
<gene>
    <name evidence="2" type="ORF">Z043_106815</name>
</gene>
<dbReference type="PANTHER" id="PTHR21356">
    <property type="entry name" value="ARMADILLO REPEAT CONTAINING 2"/>
    <property type="match status" value="1"/>
</dbReference>
<dbReference type="GO" id="GO:0007288">
    <property type="term" value="P:sperm axoneme assembly"/>
    <property type="evidence" value="ECO:0007669"/>
    <property type="project" value="TreeGrafter"/>
</dbReference>
<dbReference type="Proteomes" id="UP000034805">
    <property type="component" value="Unassembled WGS sequence"/>
</dbReference>
<dbReference type="PANTHER" id="PTHR21356:SF1">
    <property type="entry name" value="ARMADILLO REPEAT-CONTAINING PROTEIN 2"/>
    <property type="match status" value="1"/>
</dbReference>
<dbReference type="EMBL" id="JARO02001919">
    <property type="protein sequence ID" value="KPP74056.1"/>
    <property type="molecule type" value="Genomic_DNA"/>
</dbReference>
<reference evidence="2 3" key="1">
    <citation type="submission" date="2015-08" db="EMBL/GenBank/DDBJ databases">
        <title>The genome of the Asian arowana (Scleropages formosus).</title>
        <authorList>
            <person name="Tan M.H."/>
            <person name="Gan H.M."/>
            <person name="Croft L.J."/>
            <person name="Austin C.M."/>
        </authorList>
    </citation>
    <scope>NUCLEOTIDE SEQUENCE [LARGE SCALE GENOMIC DNA]</scope>
    <source>
        <strain evidence="2">Aro1</strain>
    </source>
</reference>
<feature type="compositionally biased region" description="Basic and acidic residues" evidence="1">
    <location>
        <begin position="189"/>
        <end position="222"/>
    </location>
</feature>